<evidence type="ECO:0000313" key="3">
    <source>
        <dbReference type="RefSeq" id="XP_008298788.1"/>
    </source>
</evidence>
<dbReference type="GeneID" id="103371299"/>
<dbReference type="RefSeq" id="XP_008298788.1">
    <property type="nucleotide sequence ID" value="XM_008300566.1"/>
</dbReference>
<reference evidence="3" key="1">
    <citation type="submission" date="2025-08" db="UniProtKB">
        <authorList>
            <consortium name="RefSeq"/>
        </authorList>
    </citation>
    <scope>IDENTIFICATION</scope>
</reference>
<accession>A0A9Y4NK91</accession>
<keyword evidence="2" id="KW-1185">Reference proteome</keyword>
<feature type="compositionally biased region" description="Acidic residues" evidence="1">
    <location>
        <begin position="140"/>
        <end position="150"/>
    </location>
</feature>
<feature type="compositionally biased region" description="Basic and acidic residues" evidence="1">
    <location>
        <begin position="119"/>
        <end position="130"/>
    </location>
</feature>
<feature type="region of interest" description="Disordered" evidence="1">
    <location>
        <begin position="59"/>
        <end position="158"/>
    </location>
</feature>
<protein>
    <submittedName>
        <fullName evidence="3">Smoothelin-like protein 1</fullName>
    </submittedName>
</protein>
<feature type="compositionally biased region" description="Basic and acidic residues" evidence="1">
    <location>
        <begin position="82"/>
        <end position="110"/>
    </location>
</feature>
<organism evidence="2 3">
    <name type="scientific">Stegastes partitus</name>
    <name type="common">bicolor damselfish</name>
    <dbReference type="NCBI Taxonomy" id="144197"/>
    <lineage>
        <taxon>Eukaryota</taxon>
        <taxon>Metazoa</taxon>
        <taxon>Chordata</taxon>
        <taxon>Craniata</taxon>
        <taxon>Vertebrata</taxon>
        <taxon>Euteleostomi</taxon>
        <taxon>Actinopterygii</taxon>
        <taxon>Neopterygii</taxon>
        <taxon>Teleostei</taxon>
        <taxon>Neoteleostei</taxon>
        <taxon>Acanthomorphata</taxon>
        <taxon>Ovalentaria</taxon>
        <taxon>Pomacentridae</taxon>
        <taxon>Stegastes</taxon>
    </lineage>
</organism>
<dbReference type="Proteomes" id="UP000694891">
    <property type="component" value="Unplaced"/>
</dbReference>
<evidence type="ECO:0000256" key="1">
    <source>
        <dbReference type="SAM" id="MobiDB-lite"/>
    </source>
</evidence>
<proteinExistence type="predicted"/>
<sequence>MGLINDHDLDRHHFSVVVDSGFTASSRCHVSLRSVCSQLEITEGTPDLGVTSYWTDAEGNVVFGPNTPKEKMKTSGTKMQKRKESVSKPPPVEKQEEESKSKEVKEETKLENVANIAAEEPKASEDAKEDLVDEPLTADQPEEQPAEEEAEAQHEVTE</sequence>
<dbReference type="AlphaFoldDB" id="A0A9Y4NK91"/>
<evidence type="ECO:0000313" key="2">
    <source>
        <dbReference type="Proteomes" id="UP000694891"/>
    </source>
</evidence>
<name>A0A9Y4NK91_9TELE</name>
<gene>
    <name evidence="3" type="primary">LOC103371299</name>
</gene>